<comment type="similarity">
    <text evidence="1">Belongs to the pseudouridine synthase RluA family.</text>
</comment>
<reference evidence="5 6" key="1">
    <citation type="submission" date="2023-07" db="EMBL/GenBank/DDBJ databases">
        <title>Sorghum-associated microbial communities from plants grown in Nebraska, USA.</title>
        <authorList>
            <person name="Schachtman D."/>
        </authorList>
    </citation>
    <scope>NUCLEOTIDE SEQUENCE [LARGE SCALE GENOMIC DNA]</scope>
    <source>
        <strain evidence="5 6">BE190</strain>
    </source>
</reference>
<keyword evidence="3 5" id="KW-0413">Isomerase</keyword>
<protein>
    <submittedName>
        <fullName evidence="5">tRNA pseudouridine32 synthase/23S rRNA pseudouridine746 synthase</fullName>
        <ecNumber evidence="5">5.4.99.28</ecNumber>
        <ecNumber evidence="5">5.4.99.29</ecNumber>
    </submittedName>
</protein>
<dbReference type="RefSeq" id="WP_310070568.1">
    <property type="nucleotide sequence ID" value="NZ_JAVDVX010000002.1"/>
</dbReference>
<keyword evidence="6" id="KW-1185">Reference proteome</keyword>
<dbReference type="PANTHER" id="PTHR21600">
    <property type="entry name" value="MITOCHONDRIAL RNA PSEUDOURIDINE SYNTHASE"/>
    <property type="match status" value="1"/>
</dbReference>
<dbReference type="CDD" id="cd02869">
    <property type="entry name" value="PseudoU_synth_RluA_like"/>
    <property type="match status" value="1"/>
</dbReference>
<evidence type="ECO:0000313" key="5">
    <source>
        <dbReference type="EMBL" id="MDR7089442.1"/>
    </source>
</evidence>
<gene>
    <name evidence="5" type="ORF">J2X05_001448</name>
</gene>
<comment type="caution">
    <text evidence="5">The sequence shown here is derived from an EMBL/GenBank/DDBJ whole genome shotgun (WGS) entry which is preliminary data.</text>
</comment>
<dbReference type="GO" id="GO:0160142">
    <property type="term" value="F:23S rRNA pseudouridine(746) synthase activity"/>
    <property type="evidence" value="ECO:0007669"/>
    <property type="project" value="UniProtKB-EC"/>
</dbReference>
<evidence type="ECO:0000313" key="6">
    <source>
        <dbReference type="Proteomes" id="UP001253595"/>
    </source>
</evidence>
<dbReference type="InterPro" id="IPR050188">
    <property type="entry name" value="RluA_PseudoU_synthase"/>
</dbReference>
<organism evidence="5 6">
    <name type="scientific">Cellvibrio fibrivorans</name>
    <dbReference type="NCBI Taxonomy" id="126350"/>
    <lineage>
        <taxon>Bacteria</taxon>
        <taxon>Pseudomonadati</taxon>
        <taxon>Pseudomonadota</taxon>
        <taxon>Gammaproteobacteria</taxon>
        <taxon>Cellvibrionales</taxon>
        <taxon>Cellvibrionaceae</taxon>
        <taxon>Cellvibrio</taxon>
    </lineage>
</organism>
<dbReference type="GO" id="GO:0160151">
    <property type="term" value="F:tRNA pseudouridine(32) synthase activity"/>
    <property type="evidence" value="ECO:0007669"/>
    <property type="project" value="UniProtKB-EC"/>
</dbReference>
<evidence type="ECO:0000259" key="4">
    <source>
        <dbReference type="Pfam" id="PF00849"/>
    </source>
</evidence>
<accession>A0ABU1UW62</accession>
<dbReference type="EC" id="5.4.99.28" evidence="5"/>
<proteinExistence type="inferred from homology"/>
<name>A0ABU1UW62_9GAMM</name>
<dbReference type="InterPro" id="IPR020103">
    <property type="entry name" value="PsdUridine_synth_cat_dom_sf"/>
</dbReference>
<feature type="domain" description="Pseudouridine synthase RsuA/RluA-like" evidence="4">
    <location>
        <begin position="14"/>
        <end position="162"/>
    </location>
</feature>
<dbReference type="InterPro" id="IPR006145">
    <property type="entry name" value="PsdUridine_synth_RsuA/RluA"/>
</dbReference>
<keyword evidence="2" id="KW-0819">tRNA processing</keyword>
<evidence type="ECO:0000256" key="1">
    <source>
        <dbReference type="ARBA" id="ARBA00010876"/>
    </source>
</evidence>
<evidence type="ECO:0000256" key="3">
    <source>
        <dbReference type="ARBA" id="ARBA00023235"/>
    </source>
</evidence>
<dbReference type="Gene3D" id="3.30.2350.10">
    <property type="entry name" value="Pseudouridine synthase"/>
    <property type="match status" value="1"/>
</dbReference>
<dbReference type="SUPFAM" id="SSF55120">
    <property type="entry name" value="Pseudouridine synthase"/>
    <property type="match status" value="1"/>
</dbReference>
<dbReference type="PANTHER" id="PTHR21600:SF91">
    <property type="entry name" value="DUAL-SPECIFICITY RNA PSEUDOURIDINE SYNTHASE RLUA"/>
    <property type="match status" value="1"/>
</dbReference>
<dbReference type="Pfam" id="PF00849">
    <property type="entry name" value="PseudoU_synth_2"/>
    <property type="match status" value="1"/>
</dbReference>
<dbReference type="Proteomes" id="UP001253595">
    <property type="component" value="Unassembled WGS sequence"/>
</dbReference>
<dbReference type="EMBL" id="JAVDVX010000002">
    <property type="protein sequence ID" value="MDR7089442.1"/>
    <property type="molecule type" value="Genomic_DNA"/>
</dbReference>
<evidence type="ECO:0000256" key="2">
    <source>
        <dbReference type="ARBA" id="ARBA00022694"/>
    </source>
</evidence>
<sequence length="212" mass="23880">MTDSQLDILYLDEDLLIANKPAGLLCVPGKGPDKQDCLSNRALKFNPNARIVHRLDQGTSGIVMFPLNYLTLKNLTHMFESRAIHKRYVAVVDGLVADDEGEIKLPLICDWPNRPLQKVCFESGKAAHTRYRVLERDLEKKVTRVLLEPVSGRTHQLRIHMLSLGHPMLGDGLYAPENVLAKAPRLLLHAQELWLNHPITGVEVRVQATPDF</sequence>
<dbReference type="EC" id="5.4.99.29" evidence="5"/>